<dbReference type="Pfam" id="PF00884">
    <property type="entry name" value="Sulfatase"/>
    <property type="match status" value="1"/>
</dbReference>
<dbReference type="CDD" id="cd16027">
    <property type="entry name" value="SGSH"/>
    <property type="match status" value="1"/>
</dbReference>
<gene>
    <name evidence="9" type="primary">SGSH_0</name>
    <name evidence="9" type="ORF">g.38143</name>
</gene>
<dbReference type="OrthoDB" id="10012954at2759"/>
<feature type="chain" id="PRO_5001982409" evidence="6">
    <location>
        <begin position="22"/>
        <end position="535"/>
    </location>
</feature>
<dbReference type="SUPFAM" id="SSF53649">
    <property type="entry name" value="Alkaline phosphatase-like"/>
    <property type="match status" value="1"/>
</dbReference>
<dbReference type="GO" id="GO:0030200">
    <property type="term" value="P:heparan sulfate proteoglycan catabolic process"/>
    <property type="evidence" value="ECO:0007669"/>
    <property type="project" value="TreeGrafter"/>
</dbReference>
<reference evidence="9" key="2">
    <citation type="journal article" date="2015" name="Gigascience">
        <title>Reconstructing a comprehensive transcriptome assembly of a white-pupal translocated strain of the pest fruit fly Bactrocera cucurbitae.</title>
        <authorList>
            <person name="Sim S.B."/>
            <person name="Calla B."/>
            <person name="Hall B."/>
            <person name="DeRego T."/>
            <person name="Geib S.M."/>
        </authorList>
    </citation>
    <scope>NUCLEOTIDE SEQUENCE</scope>
</reference>
<dbReference type="PANTHER" id="PTHR43108">
    <property type="entry name" value="N-ACETYLGLUCOSAMINE-6-SULFATASE FAMILY MEMBER"/>
    <property type="match status" value="1"/>
</dbReference>
<dbReference type="InterPro" id="IPR024607">
    <property type="entry name" value="Sulfatase_CS"/>
</dbReference>
<evidence type="ECO:0000256" key="2">
    <source>
        <dbReference type="ARBA" id="ARBA00008779"/>
    </source>
</evidence>
<dbReference type="InterPro" id="IPR032506">
    <property type="entry name" value="SGSH_C"/>
</dbReference>
<evidence type="ECO:0000313" key="9">
    <source>
        <dbReference type="EMBL" id="JAC96980.1"/>
    </source>
</evidence>
<dbReference type="Pfam" id="PF16347">
    <property type="entry name" value="SGSH_C"/>
    <property type="match status" value="1"/>
</dbReference>
<comment type="similarity">
    <text evidence="2">Belongs to the sulfatase family.</text>
</comment>
<sequence>MSLTTQRAITLLAVLINAACAVLSVSSTVNDEIKNVLILLADDAGFESGAYLNKFCQTPNLDALAERGLLFNNAFTSVSSCSPSRAQLLTGQASHSSGMYGLHQSVHNFNVLPGTTSLPNVLREKSQGRILSGIIGKKHVGASANFQFDFEQTEEQHSVNQIARNITRIRHYAREFFAKAQAEARPFFLFVGFHDPHRCGHITPQYGEFCERWGSGEEGMGVIPDWTPIYYDWRNLEVPPHLPDTDVVRQELAAQYMTTSRLDQGVGVVLKELAAHGFDANTLVIYTSDNGPPFPGGRTNFYEHGVREPMIIAAPTAQARRHETTGAMSSLLDIFNTVLDAFHYYTPTANTTNEDATKSLLPILYKEPQPVESDAIFGSQNFHEVTMTYPMRMIRTRRYKLIHNLNFWSYFPIDQDLYTSPTFHQILNATLAKQAFPWYKTLLSYYERPEWELYDIKADPLERYNLVGKSKYQRVFEELSARLFEWQVNTSDPWRCAPHSVLEAQGVYRDSPACFTLGHEALRRPLTHYNKYELL</sequence>
<proteinExistence type="inferred from homology"/>
<dbReference type="PANTHER" id="PTHR43108:SF6">
    <property type="entry name" value="N-SULPHOGLUCOSAMINE SULPHOHYDROLASE"/>
    <property type="match status" value="1"/>
</dbReference>
<dbReference type="EMBL" id="GBXI01017311">
    <property type="protein sequence ID" value="JAC96980.1"/>
    <property type="molecule type" value="Transcribed_RNA"/>
</dbReference>
<evidence type="ECO:0000256" key="4">
    <source>
        <dbReference type="ARBA" id="ARBA00022801"/>
    </source>
</evidence>
<name>A0A0A1WE65_ZEUCU</name>
<dbReference type="PROSITE" id="PS00523">
    <property type="entry name" value="SULFATASE_1"/>
    <property type="match status" value="1"/>
</dbReference>
<keyword evidence="3 6" id="KW-0732">Signal</keyword>
<evidence type="ECO:0000256" key="6">
    <source>
        <dbReference type="SAM" id="SignalP"/>
    </source>
</evidence>
<dbReference type="GO" id="GO:0006027">
    <property type="term" value="P:glycosaminoglycan catabolic process"/>
    <property type="evidence" value="ECO:0007669"/>
    <property type="project" value="TreeGrafter"/>
</dbReference>
<feature type="domain" description="Sulfatase N-terminal" evidence="7">
    <location>
        <begin position="34"/>
        <end position="343"/>
    </location>
</feature>
<dbReference type="GO" id="GO:0016250">
    <property type="term" value="F:N-sulfoglucosamine sulfohydrolase activity"/>
    <property type="evidence" value="ECO:0007669"/>
    <property type="project" value="TreeGrafter"/>
</dbReference>
<feature type="signal peptide" evidence="6">
    <location>
        <begin position="1"/>
        <end position="21"/>
    </location>
</feature>
<dbReference type="Gene3D" id="3.40.720.10">
    <property type="entry name" value="Alkaline Phosphatase, subunit A"/>
    <property type="match status" value="1"/>
</dbReference>
<dbReference type="AlphaFoldDB" id="A0A0A1WE65"/>
<evidence type="ECO:0000259" key="7">
    <source>
        <dbReference type="Pfam" id="PF00884"/>
    </source>
</evidence>
<protein>
    <submittedName>
        <fullName evidence="9">N-sulphoglucosamine sulphohydrolase</fullName>
    </submittedName>
</protein>
<evidence type="ECO:0000259" key="8">
    <source>
        <dbReference type="Pfam" id="PF16347"/>
    </source>
</evidence>
<organism evidence="9">
    <name type="scientific">Zeugodacus cucurbitae</name>
    <name type="common">Melon fruit fly</name>
    <name type="synonym">Bactrocera cucurbitae</name>
    <dbReference type="NCBI Taxonomy" id="28588"/>
    <lineage>
        <taxon>Eukaryota</taxon>
        <taxon>Metazoa</taxon>
        <taxon>Ecdysozoa</taxon>
        <taxon>Arthropoda</taxon>
        <taxon>Hexapoda</taxon>
        <taxon>Insecta</taxon>
        <taxon>Pterygota</taxon>
        <taxon>Neoptera</taxon>
        <taxon>Endopterygota</taxon>
        <taxon>Diptera</taxon>
        <taxon>Brachycera</taxon>
        <taxon>Muscomorpha</taxon>
        <taxon>Tephritoidea</taxon>
        <taxon>Tephritidae</taxon>
        <taxon>Zeugodacus</taxon>
        <taxon>Zeugodacus</taxon>
    </lineage>
</organism>
<evidence type="ECO:0000256" key="5">
    <source>
        <dbReference type="ARBA" id="ARBA00023180"/>
    </source>
</evidence>
<evidence type="ECO:0000256" key="1">
    <source>
        <dbReference type="ARBA" id="ARBA00001913"/>
    </source>
</evidence>
<comment type="cofactor">
    <cofactor evidence="1">
        <name>Ca(2+)</name>
        <dbReference type="ChEBI" id="CHEBI:29108"/>
    </cofactor>
</comment>
<accession>A0A0A1WE65</accession>
<keyword evidence="4 9" id="KW-0378">Hydrolase</keyword>
<evidence type="ECO:0000256" key="3">
    <source>
        <dbReference type="ARBA" id="ARBA00022729"/>
    </source>
</evidence>
<dbReference type="InterPro" id="IPR017850">
    <property type="entry name" value="Alkaline_phosphatase_core_sf"/>
</dbReference>
<dbReference type="InterPro" id="IPR000917">
    <property type="entry name" value="Sulfatase_N"/>
</dbReference>
<feature type="domain" description="N-sulphoglucosamine sulphohydrolase C-terminal" evidence="8">
    <location>
        <begin position="439"/>
        <end position="487"/>
    </location>
</feature>
<reference evidence="9" key="1">
    <citation type="submission" date="2014-11" db="EMBL/GenBank/DDBJ databases">
        <authorList>
            <person name="Geib S."/>
        </authorList>
    </citation>
    <scope>NUCLEOTIDE SEQUENCE</scope>
</reference>
<keyword evidence="5" id="KW-0325">Glycoprotein</keyword>